<evidence type="ECO:0000313" key="2">
    <source>
        <dbReference type="Proteomes" id="UP000317572"/>
    </source>
</evidence>
<geneLocation type="plasmid" evidence="1 2">
    <name>p1-159</name>
</geneLocation>
<evidence type="ECO:0000313" key="1">
    <source>
        <dbReference type="EMBL" id="QDL35706.1"/>
    </source>
</evidence>
<dbReference type="InterPro" id="IPR056123">
    <property type="entry name" value="DUF7706"/>
</dbReference>
<organism evidence="1 2">
    <name type="scientific">Serratia liquefaciens</name>
    <dbReference type="NCBI Taxonomy" id="614"/>
    <lineage>
        <taxon>Bacteria</taxon>
        <taxon>Pseudomonadati</taxon>
        <taxon>Pseudomonadota</taxon>
        <taxon>Gammaproteobacteria</taxon>
        <taxon>Enterobacterales</taxon>
        <taxon>Yersiniaceae</taxon>
        <taxon>Serratia</taxon>
    </lineage>
</organism>
<proteinExistence type="predicted"/>
<reference evidence="1 2" key="1">
    <citation type="submission" date="2018-11" db="EMBL/GenBank/DDBJ databases">
        <title>The first complete genome of Serratia liquefaciens isolated from metalophyte plant revel distinctness adaptive mechanisms in an extreme habitat.</title>
        <authorList>
            <person name="Caneschi W.L."/>
            <person name="Sanchez A.B."/>
            <person name="Felestrino E.B."/>
            <person name="Assis R.A.B."/>
            <person name="Lemes C.G.C."/>
            <person name="Cordeiro I.F."/>
            <person name="Fonseca N.P."/>
            <person name="Villa M."/>
            <person name="Vieira I.T."/>
            <person name="Moraes L.A."/>
            <person name="Kamino L.H.Y."/>
            <person name="do Carmo F."/>
            <person name="Garcia C.M."/>
            <person name="Almeida N.F."/>
            <person name="Silva R.S."/>
            <person name="Ferro J.A."/>
            <person name="Ferro M.I.T."/>
            <person name="Varani A.M."/>
            <person name="Ferreira R.M."/>
            <person name="dos Santos V.L."/>
            <person name="Silva U.C."/>
            <person name="Setubal J.C."/>
            <person name="Moreira L.M."/>
        </authorList>
    </citation>
    <scope>NUCLEOTIDE SEQUENCE [LARGE SCALE GENOMIC DNA]</scope>
    <source>
        <strain evidence="1 2">FG3</strain>
        <plasmid evidence="1 2">p1-159</plasmid>
    </source>
</reference>
<protein>
    <submittedName>
        <fullName evidence="1">Uncharacterized protein</fullName>
    </submittedName>
</protein>
<dbReference type="EMBL" id="CP033894">
    <property type="protein sequence ID" value="QDL35706.1"/>
    <property type="molecule type" value="Genomic_DNA"/>
</dbReference>
<accession>A0A515D5N5</accession>
<keyword evidence="1" id="KW-0614">Plasmid</keyword>
<dbReference type="AlphaFoldDB" id="A0A515D5N5"/>
<sequence length="63" mass="6990">MSAILTVTTELTQSQALALAQFVKRLTWSEIQACAVDENETYEMRDAVNLLQKSLAEAGFSPR</sequence>
<dbReference type="Proteomes" id="UP000317572">
    <property type="component" value="Plasmid p1-159"/>
</dbReference>
<dbReference type="Pfam" id="PF24806">
    <property type="entry name" value="DUF7706"/>
    <property type="match status" value="1"/>
</dbReference>
<name>A0A515D5N5_SERLI</name>
<gene>
    <name evidence="1" type="ORF">EGO53_28345</name>
</gene>
<dbReference type="RefSeq" id="WP_142816568.1">
    <property type="nucleotide sequence ID" value="NZ_CP033894.1"/>
</dbReference>